<evidence type="ECO:0000256" key="2">
    <source>
        <dbReference type="ARBA" id="ARBA00022723"/>
    </source>
</evidence>
<gene>
    <name evidence="8" type="ORF">CEP51_006164</name>
</gene>
<keyword evidence="9" id="KW-1185">Reference proteome</keyword>
<feature type="domain" description="Xylanolytic transcriptional activator regulatory" evidence="7">
    <location>
        <begin position="10"/>
        <end position="265"/>
    </location>
</feature>
<evidence type="ECO:0000313" key="8">
    <source>
        <dbReference type="EMBL" id="RSL80987.1"/>
    </source>
</evidence>
<evidence type="ECO:0000256" key="6">
    <source>
        <dbReference type="ARBA" id="ARBA00023242"/>
    </source>
</evidence>
<evidence type="ECO:0000256" key="1">
    <source>
        <dbReference type="ARBA" id="ARBA00004123"/>
    </source>
</evidence>
<dbReference type="PANTHER" id="PTHR40626:SF11">
    <property type="entry name" value="ZINC FINGER PROTEIN YPR022C"/>
    <property type="match status" value="1"/>
</dbReference>
<protein>
    <recommendedName>
        <fullName evidence="7">Xylanolytic transcriptional activator regulatory domain-containing protein</fullName>
    </recommendedName>
</protein>
<accession>A0A428RTR5</accession>
<dbReference type="GO" id="GO:0006351">
    <property type="term" value="P:DNA-templated transcription"/>
    <property type="evidence" value="ECO:0007669"/>
    <property type="project" value="InterPro"/>
</dbReference>
<evidence type="ECO:0000313" key="9">
    <source>
        <dbReference type="Proteomes" id="UP000287972"/>
    </source>
</evidence>
<evidence type="ECO:0000256" key="3">
    <source>
        <dbReference type="ARBA" id="ARBA00022737"/>
    </source>
</evidence>
<organism evidence="8 9">
    <name type="scientific">Fusarium floridanum</name>
    <dbReference type="NCBI Taxonomy" id="1325733"/>
    <lineage>
        <taxon>Eukaryota</taxon>
        <taxon>Fungi</taxon>
        <taxon>Dikarya</taxon>
        <taxon>Ascomycota</taxon>
        <taxon>Pezizomycotina</taxon>
        <taxon>Sordariomycetes</taxon>
        <taxon>Hypocreomycetidae</taxon>
        <taxon>Hypocreales</taxon>
        <taxon>Nectriaceae</taxon>
        <taxon>Fusarium</taxon>
        <taxon>Fusarium solani species complex</taxon>
    </lineage>
</organism>
<evidence type="ECO:0000259" key="7">
    <source>
        <dbReference type="Pfam" id="PF04082"/>
    </source>
</evidence>
<dbReference type="AlphaFoldDB" id="A0A428RTR5"/>
<dbReference type="InterPro" id="IPR007219">
    <property type="entry name" value="XnlR_reg_dom"/>
</dbReference>
<evidence type="ECO:0000256" key="4">
    <source>
        <dbReference type="ARBA" id="ARBA00022771"/>
    </source>
</evidence>
<evidence type="ECO:0000256" key="5">
    <source>
        <dbReference type="ARBA" id="ARBA00022833"/>
    </source>
</evidence>
<keyword evidence="6" id="KW-0539">Nucleus</keyword>
<dbReference type="Proteomes" id="UP000287972">
    <property type="component" value="Unassembled WGS sequence"/>
</dbReference>
<dbReference type="GO" id="GO:0008270">
    <property type="term" value="F:zinc ion binding"/>
    <property type="evidence" value="ECO:0007669"/>
    <property type="project" value="UniProtKB-KW"/>
</dbReference>
<dbReference type="GO" id="GO:0000785">
    <property type="term" value="C:chromatin"/>
    <property type="evidence" value="ECO:0007669"/>
    <property type="project" value="TreeGrafter"/>
</dbReference>
<proteinExistence type="predicted"/>
<dbReference type="InterPro" id="IPR051059">
    <property type="entry name" value="VerF-like"/>
</dbReference>
<comment type="caution">
    <text evidence="8">The sequence shown here is derived from an EMBL/GenBank/DDBJ whole genome shotgun (WGS) entry which is preliminary data.</text>
</comment>
<comment type="subcellular location">
    <subcellularLocation>
        <location evidence="1">Nucleus</location>
    </subcellularLocation>
</comment>
<dbReference type="GO" id="GO:0000978">
    <property type="term" value="F:RNA polymerase II cis-regulatory region sequence-specific DNA binding"/>
    <property type="evidence" value="ECO:0007669"/>
    <property type="project" value="InterPro"/>
</dbReference>
<name>A0A428RTR5_9HYPO</name>
<keyword evidence="2" id="KW-0479">Metal-binding</keyword>
<reference evidence="8 9" key="1">
    <citation type="submission" date="2017-06" db="EMBL/GenBank/DDBJ databases">
        <title>Comparative genomic analysis of Ambrosia Fusariam Clade fungi.</title>
        <authorList>
            <person name="Stajich J.E."/>
            <person name="Carrillo J."/>
            <person name="Kijimoto T."/>
            <person name="Eskalen A."/>
            <person name="O'Donnell K."/>
            <person name="Kasson M."/>
        </authorList>
    </citation>
    <scope>NUCLEOTIDE SEQUENCE [LARGE SCALE GENOMIC DNA]</scope>
    <source>
        <strain evidence="8 9">NRRL62606</strain>
    </source>
</reference>
<dbReference type="GO" id="GO:0000981">
    <property type="term" value="F:DNA-binding transcription factor activity, RNA polymerase II-specific"/>
    <property type="evidence" value="ECO:0007669"/>
    <property type="project" value="InterPro"/>
</dbReference>
<keyword evidence="4" id="KW-0863">Zinc-finger</keyword>
<dbReference type="PANTHER" id="PTHR40626">
    <property type="entry name" value="MIP31509P"/>
    <property type="match status" value="1"/>
</dbReference>
<keyword evidence="3" id="KW-0677">Repeat</keyword>
<keyword evidence="5" id="KW-0862">Zinc</keyword>
<dbReference type="GO" id="GO:0005634">
    <property type="term" value="C:nucleus"/>
    <property type="evidence" value="ECO:0007669"/>
    <property type="project" value="UniProtKB-SubCell"/>
</dbReference>
<dbReference type="Pfam" id="PF04082">
    <property type="entry name" value="Fungal_trans"/>
    <property type="match status" value="1"/>
</dbReference>
<sequence length="331" mass="37369">MLHPSIFDLSHTFPPLSAAVILMGASFSSRKAAMAARVCLDAAEEYIFGHQDFLQLVEPTCGEKPPLNVAPLQAAFILVLLQHWNNHSVSWRRIRQSRYPDIVRAARNMGLPSLRHQGSLHGEASDVAGGESFIKTEESVRLMAYIFLVDSSQAIFHQTRPFLALSELTSSFPCSDHLFAYLPTESHHLRKPGESSGEILSIADGVSLLMQECWTNEIPSRFGQLSYLDLFILVSGLHEIIFSSYADCSLQGSKTALRRALKRWKYLWNSSVEKMGDLEDNCHGFFRKADEFWWLANVLLQENSPLLRDKAEGSADSDYMDDMYGFLRQFN</sequence>
<dbReference type="EMBL" id="NKCL01000132">
    <property type="protein sequence ID" value="RSL80987.1"/>
    <property type="molecule type" value="Genomic_DNA"/>
</dbReference>